<feature type="transmembrane region" description="Helical" evidence="1">
    <location>
        <begin position="12"/>
        <end position="34"/>
    </location>
</feature>
<proteinExistence type="predicted"/>
<evidence type="ECO:0000313" key="2">
    <source>
        <dbReference type="EMBL" id="CUW08460.1"/>
    </source>
</evidence>
<keyword evidence="1" id="KW-0472">Membrane</keyword>
<protein>
    <recommendedName>
        <fullName evidence="6">Transmembrane protein</fullName>
    </recommendedName>
</protein>
<evidence type="ECO:0000313" key="3">
    <source>
        <dbReference type="EMBL" id="CUW16979.1"/>
    </source>
</evidence>
<dbReference type="AlphaFoldDB" id="A0AAN2QUC7"/>
<feature type="transmembrane region" description="Helical" evidence="1">
    <location>
        <begin position="122"/>
        <end position="141"/>
    </location>
</feature>
<dbReference type="EMBL" id="FBTU01000013">
    <property type="protein sequence ID" value="CUW08460.1"/>
    <property type="molecule type" value="Genomic_DNA"/>
</dbReference>
<keyword evidence="5" id="KW-1185">Reference proteome</keyword>
<keyword evidence="1" id="KW-1133">Transmembrane helix</keyword>
<gene>
    <name evidence="3" type="ORF">KSL4_0592</name>
    <name evidence="2" type="ORF">PL111_0021</name>
</gene>
<accession>A0AAN2QUC7</accession>
<dbReference type="EMBL" id="FBTB01000019">
    <property type="protein sequence ID" value="CUW16979.1"/>
    <property type="molecule type" value="Genomic_DNA"/>
</dbReference>
<keyword evidence="1" id="KW-0812">Transmembrane</keyword>
<dbReference type="Proteomes" id="UP000199047">
    <property type="component" value="Unassembled WGS sequence"/>
</dbReference>
<dbReference type="Proteomes" id="UP000198868">
    <property type="component" value="Unassembled WGS sequence"/>
</dbReference>
<dbReference type="RefSeq" id="WP_010384034.1">
    <property type="nucleotide sequence ID" value="NZ_FBSX01000022.1"/>
</dbReference>
<feature type="transmembrane region" description="Helical" evidence="1">
    <location>
        <begin position="71"/>
        <end position="88"/>
    </location>
</feature>
<comment type="caution">
    <text evidence="2">The sequence shown here is derived from an EMBL/GenBank/DDBJ whole genome shotgun (WGS) entry which is preliminary data.</text>
</comment>
<name>A0AAN2QUC7_9LACO</name>
<reference evidence="4 5" key="1">
    <citation type="submission" date="2015-12" db="EMBL/GenBank/DDBJ databases">
        <authorList>
            <person name="Andreevskaya M."/>
        </authorList>
    </citation>
    <scope>NUCLEOTIDE SEQUENCE [LARGE SCALE GENOMIC DNA]</scope>
    <source>
        <strain evidence="3 5">KSL4-2</strain>
        <strain evidence="2 4">PL111</strain>
    </source>
</reference>
<sequence length="205" mass="24027">MTFLVLDLALYLAMGLFWLVVVIFSFPEIILWFYNCWWAFNDNPILGLSSFEDKIYPIAHLLNMFSSLNEWWKLIIYVIPVLLYLLGCHYIHVGIIYPFQILGVILSGIVLWWFWGEIVSDSIWHVLLVIVSVMITAGMRLKLHQAINQILPNREEKQRRQSYQPEVRLETEGDTPRIVEATGEVQEFMTRLNTIAEQNAKKSHE</sequence>
<evidence type="ECO:0008006" key="6">
    <source>
        <dbReference type="Google" id="ProtNLM"/>
    </source>
</evidence>
<evidence type="ECO:0000256" key="1">
    <source>
        <dbReference type="SAM" id="Phobius"/>
    </source>
</evidence>
<organism evidence="2 4">
    <name type="scientific">Leuconostoc inhae</name>
    <dbReference type="NCBI Taxonomy" id="178001"/>
    <lineage>
        <taxon>Bacteria</taxon>
        <taxon>Bacillati</taxon>
        <taxon>Bacillota</taxon>
        <taxon>Bacilli</taxon>
        <taxon>Lactobacillales</taxon>
        <taxon>Lactobacillaceae</taxon>
        <taxon>Leuconostoc</taxon>
    </lineage>
</organism>
<evidence type="ECO:0000313" key="4">
    <source>
        <dbReference type="Proteomes" id="UP000198868"/>
    </source>
</evidence>
<evidence type="ECO:0000313" key="5">
    <source>
        <dbReference type="Proteomes" id="UP000199047"/>
    </source>
</evidence>